<protein>
    <submittedName>
        <fullName evidence="2">Uncharacterized protein</fullName>
    </submittedName>
</protein>
<reference evidence="2 3" key="1">
    <citation type="submission" date="2018-12" db="EMBL/GenBank/DDBJ databases">
        <authorList>
            <person name="Yu L."/>
        </authorList>
    </citation>
    <scope>NUCLEOTIDE SEQUENCE [LARGE SCALE GENOMIC DNA]</scope>
    <source>
        <strain evidence="2 3">HAW-EB5</strain>
    </source>
</reference>
<gene>
    <name evidence="2" type="ORF">EKG39_19260</name>
</gene>
<keyword evidence="1" id="KW-1133">Transmembrane helix</keyword>
<dbReference type="Proteomes" id="UP000282060">
    <property type="component" value="Unassembled WGS sequence"/>
</dbReference>
<dbReference type="AlphaFoldDB" id="A0A3S0L6S2"/>
<sequence length="382" mass="43563">MRLFLHVLKWILLTVLGVPLSLYFIVLLINIQDEAPSERAKRNFAQIADNERTLAQNPDNNAYIFALGFNVPEDVAPMTEGVKRLQLLQSLGIMDTADGMQPPRFELPDLPLEYCLNRDDFLMACKAKLEQEKNLNTLLAENRWIIERYQQMLDMGSWQGSTHYNVFIPGLTWQHLFSAQKLYLLDVYQKAGTTDPKLISLAIDQDMLFWQKISANTHLLINKMVSNGGMERNMKLGELIITQLSQQQQLAAIPQSWLNPMPPQVLALNNAKLGEWHYFTQIVQASQAVDDTSDIASQAAEFLLLPLMQQQDTANRYAEILAGTADMRECPDDITVDTIGQYIYNPTGKFILCLGIPSFQSYHERLDKLEQRRASLTSRLKQ</sequence>
<name>A0A3S0L6S2_9GAMM</name>
<feature type="transmembrane region" description="Helical" evidence="1">
    <location>
        <begin position="7"/>
        <end position="29"/>
    </location>
</feature>
<evidence type="ECO:0000313" key="2">
    <source>
        <dbReference type="EMBL" id="RTR28269.1"/>
    </source>
</evidence>
<evidence type="ECO:0000313" key="3">
    <source>
        <dbReference type="Proteomes" id="UP000282060"/>
    </source>
</evidence>
<keyword evidence="1" id="KW-0812">Transmembrane</keyword>
<organism evidence="2 3">
    <name type="scientific">Shewanella atlantica</name>
    <dbReference type="NCBI Taxonomy" id="271099"/>
    <lineage>
        <taxon>Bacteria</taxon>
        <taxon>Pseudomonadati</taxon>
        <taxon>Pseudomonadota</taxon>
        <taxon>Gammaproteobacteria</taxon>
        <taxon>Alteromonadales</taxon>
        <taxon>Shewanellaceae</taxon>
        <taxon>Shewanella</taxon>
    </lineage>
</organism>
<dbReference type="EMBL" id="RXNV01000013">
    <property type="protein sequence ID" value="RTR28269.1"/>
    <property type="molecule type" value="Genomic_DNA"/>
</dbReference>
<evidence type="ECO:0000256" key="1">
    <source>
        <dbReference type="SAM" id="Phobius"/>
    </source>
</evidence>
<keyword evidence="1" id="KW-0472">Membrane</keyword>
<accession>A0A3S0L6S2</accession>
<proteinExistence type="predicted"/>
<comment type="caution">
    <text evidence="2">The sequence shown here is derived from an EMBL/GenBank/DDBJ whole genome shotgun (WGS) entry which is preliminary data.</text>
</comment>
<dbReference type="OrthoDB" id="6252706at2"/>
<dbReference type="RefSeq" id="WP_126507637.1">
    <property type="nucleotide sequence ID" value="NZ_RXNV01000013.1"/>
</dbReference>
<keyword evidence="3" id="KW-1185">Reference proteome</keyword>